<dbReference type="AlphaFoldDB" id="A0A2K1QH96"/>
<reference evidence="2 3" key="1">
    <citation type="submission" date="2017-06" db="EMBL/GenBank/DDBJ databases">
        <title>Draft genome sequence of a variant of Elsinoe murrayae.</title>
        <authorList>
            <person name="Cheng Q."/>
        </authorList>
    </citation>
    <scope>NUCLEOTIDE SEQUENCE [LARGE SCALE GENOMIC DNA]</scope>
    <source>
        <strain evidence="2 3">CQ-2017a</strain>
    </source>
</reference>
<dbReference type="OrthoDB" id="2544694at2759"/>
<dbReference type="InterPro" id="IPR020915">
    <property type="entry name" value="UPF0311"/>
</dbReference>
<dbReference type="HAMAP" id="MF_00775">
    <property type="entry name" value="UPF0311"/>
    <property type="match status" value="1"/>
</dbReference>
<dbReference type="Gene3D" id="2.40.160.20">
    <property type="match status" value="1"/>
</dbReference>
<protein>
    <submittedName>
        <fullName evidence="2">Uncharacterized protein</fullName>
    </submittedName>
</protein>
<evidence type="ECO:0000313" key="3">
    <source>
        <dbReference type="Proteomes" id="UP000243797"/>
    </source>
</evidence>
<dbReference type="Proteomes" id="UP000243797">
    <property type="component" value="Unassembled WGS sequence"/>
</dbReference>
<dbReference type="STRING" id="2082308.A0A2K1QH96"/>
<evidence type="ECO:0000313" key="2">
    <source>
        <dbReference type="EMBL" id="PNS14301.1"/>
    </source>
</evidence>
<dbReference type="PANTHER" id="PTHR37315">
    <property type="entry name" value="UPF0311 PROTEIN BLR7842"/>
    <property type="match status" value="1"/>
</dbReference>
<dbReference type="PANTHER" id="PTHR37315:SF1">
    <property type="entry name" value="UPF0311 PROTEIN BLR7842"/>
    <property type="match status" value="1"/>
</dbReference>
<sequence length="188" mass="20996">MSSSGVQPGTVERPHSISSLSNTSWTKPEYTLPVPSLQFLFHLECDMESFRHIGQGPYGDRSTVIFKGGRFEGPKLRGEILPGGGGAVDWEIVRSHDDRQTAHLNTRYNLLTHDGATIYLQTTGTRTGKKTILESLGEKEVAPDQYRMRLNLTMETGDERYTWINEGVFIASSGRVGDQVIYDAYQLV</sequence>
<comment type="caution">
    <text evidence="2">The sequence shown here is derived from an EMBL/GenBank/DDBJ whole genome shotgun (WGS) entry which is preliminary data.</text>
</comment>
<dbReference type="InParanoid" id="A0A2K1QH96"/>
<accession>A0A2K1QH96</accession>
<organism evidence="2 3">
    <name type="scientific">Sphaceloma murrayae</name>
    <dbReference type="NCBI Taxonomy" id="2082308"/>
    <lineage>
        <taxon>Eukaryota</taxon>
        <taxon>Fungi</taxon>
        <taxon>Dikarya</taxon>
        <taxon>Ascomycota</taxon>
        <taxon>Pezizomycotina</taxon>
        <taxon>Dothideomycetes</taxon>
        <taxon>Dothideomycetidae</taxon>
        <taxon>Myriangiales</taxon>
        <taxon>Elsinoaceae</taxon>
        <taxon>Sphaceloma</taxon>
    </lineage>
</organism>
<keyword evidence="3" id="KW-1185">Reference proteome</keyword>
<dbReference type="EMBL" id="NKHZ01000088">
    <property type="protein sequence ID" value="PNS14301.1"/>
    <property type="molecule type" value="Genomic_DNA"/>
</dbReference>
<proteinExistence type="inferred from homology"/>
<dbReference type="Pfam" id="PF11578">
    <property type="entry name" value="DUF3237"/>
    <property type="match status" value="1"/>
</dbReference>
<name>A0A2K1QH96_9PEZI</name>
<feature type="region of interest" description="Disordered" evidence="1">
    <location>
        <begin position="1"/>
        <end position="22"/>
    </location>
</feature>
<evidence type="ECO:0000256" key="1">
    <source>
        <dbReference type="SAM" id="MobiDB-lite"/>
    </source>
</evidence>
<gene>
    <name evidence="2" type="ORF">CAC42_6814</name>
</gene>